<evidence type="ECO:0000256" key="10">
    <source>
        <dbReference type="ARBA" id="ARBA00022692"/>
    </source>
</evidence>
<evidence type="ECO:0000256" key="11">
    <source>
        <dbReference type="ARBA" id="ARBA00022723"/>
    </source>
</evidence>
<keyword evidence="9" id="KW-0808">Transferase</keyword>
<evidence type="ECO:0000256" key="6">
    <source>
        <dbReference type="ARBA" id="ARBA00012528"/>
    </source>
</evidence>
<keyword evidence="7" id="KW-1003">Cell membrane</keyword>
<dbReference type="NCBIfam" id="NF011955">
    <property type="entry name" value="PRK15426.1"/>
    <property type="match status" value="1"/>
</dbReference>
<evidence type="ECO:0000313" key="24">
    <source>
        <dbReference type="Proteomes" id="UP000036851"/>
    </source>
</evidence>
<evidence type="ECO:0000256" key="15">
    <source>
        <dbReference type="ARBA" id="ARBA00022989"/>
    </source>
</evidence>
<comment type="subunit">
    <text evidence="5">Homodimer.</text>
</comment>
<evidence type="ECO:0000313" key="25">
    <source>
        <dbReference type="Proteomes" id="UP000037088"/>
    </source>
</evidence>
<feature type="domain" description="GGDEF" evidence="21">
    <location>
        <begin position="414"/>
        <end position="548"/>
    </location>
</feature>
<keyword evidence="16 20" id="KW-0472">Membrane</keyword>
<keyword evidence="25" id="KW-1185">Reference proteome</keyword>
<comment type="pathway">
    <text evidence="3">Purine metabolism; 3',5'-cyclic di-GMP biosynthesis.</text>
</comment>
<dbReference type="GO" id="GO:0030244">
    <property type="term" value="P:cellulose biosynthetic process"/>
    <property type="evidence" value="ECO:0007669"/>
    <property type="project" value="UniProtKB-KW"/>
</dbReference>
<comment type="cofactor">
    <cofactor evidence="1">
        <name>Mg(2+)</name>
        <dbReference type="ChEBI" id="CHEBI:18420"/>
    </cofactor>
</comment>
<evidence type="ECO:0000256" key="18">
    <source>
        <dbReference type="ARBA" id="ARBA00034247"/>
    </source>
</evidence>
<evidence type="ECO:0000256" key="16">
    <source>
        <dbReference type="ARBA" id="ARBA00023136"/>
    </source>
</evidence>
<dbReference type="Proteomes" id="UP000036851">
    <property type="component" value="Unassembled WGS sequence"/>
</dbReference>
<comment type="pathway">
    <text evidence="4">Glycan metabolism; bacterial cellulose biosynthesis.</text>
</comment>
<organism evidence="23 24">
    <name type="scientific">Winslowiella iniecta</name>
    <dbReference type="NCBI Taxonomy" id="1560201"/>
    <lineage>
        <taxon>Bacteria</taxon>
        <taxon>Pseudomonadati</taxon>
        <taxon>Pseudomonadota</taxon>
        <taxon>Gammaproteobacteria</taxon>
        <taxon>Enterobacterales</taxon>
        <taxon>Erwiniaceae</taxon>
        <taxon>Winslowiella</taxon>
    </lineage>
</organism>
<dbReference type="STRING" id="1560201.NG42_15060"/>
<dbReference type="GO" id="GO:0000166">
    <property type="term" value="F:nucleotide binding"/>
    <property type="evidence" value="ECO:0007669"/>
    <property type="project" value="UniProtKB-KW"/>
</dbReference>
<evidence type="ECO:0000256" key="4">
    <source>
        <dbReference type="ARBA" id="ARBA00005186"/>
    </source>
</evidence>
<dbReference type="CDD" id="cd01949">
    <property type="entry name" value="GGDEF"/>
    <property type="match status" value="1"/>
</dbReference>
<evidence type="ECO:0000256" key="14">
    <source>
        <dbReference type="ARBA" id="ARBA00022916"/>
    </source>
</evidence>
<evidence type="ECO:0000256" key="5">
    <source>
        <dbReference type="ARBA" id="ARBA00011738"/>
    </source>
</evidence>
<dbReference type="PATRIC" id="fig|1560201.3.peg.3199"/>
<evidence type="ECO:0000259" key="21">
    <source>
        <dbReference type="PROSITE" id="PS50887"/>
    </source>
</evidence>
<comment type="caution">
    <text evidence="23">The sequence shown here is derived from an EMBL/GenBank/DDBJ whole genome shotgun (WGS) entry which is preliminary data.</text>
</comment>
<evidence type="ECO:0000256" key="19">
    <source>
        <dbReference type="ARBA" id="ARBA00045634"/>
    </source>
</evidence>
<comment type="subcellular location">
    <subcellularLocation>
        <location evidence="2">Cell inner membrane</location>
        <topology evidence="2">Multi-pass membrane protein</topology>
    </subcellularLocation>
</comment>
<evidence type="ECO:0000313" key="22">
    <source>
        <dbReference type="EMBL" id="KOC88804.1"/>
    </source>
</evidence>
<dbReference type="InterPro" id="IPR050469">
    <property type="entry name" value="Diguanylate_Cyclase"/>
</dbReference>
<dbReference type="InterPro" id="IPR029787">
    <property type="entry name" value="Nucleotide_cyclase"/>
</dbReference>
<dbReference type="EMBL" id="JRXF01000027">
    <property type="protein sequence ID" value="KOC91013.1"/>
    <property type="molecule type" value="Genomic_DNA"/>
</dbReference>
<evidence type="ECO:0000313" key="23">
    <source>
        <dbReference type="EMBL" id="KOC91013.1"/>
    </source>
</evidence>
<dbReference type="UniPathway" id="UPA00694"/>
<proteinExistence type="predicted"/>
<keyword evidence="11" id="KW-0479">Metal-binding</keyword>
<dbReference type="Pfam" id="PF00990">
    <property type="entry name" value="GGDEF"/>
    <property type="match status" value="1"/>
</dbReference>
<evidence type="ECO:0000256" key="1">
    <source>
        <dbReference type="ARBA" id="ARBA00001946"/>
    </source>
</evidence>
<name>A0A0L7T6N0_9GAMM</name>
<dbReference type="GO" id="GO:0052621">
    <property type="term" value="F:diguanylate cyclase activity"/>
    <property type="evidence" value="ECO:0007669"/>
    <property type="project" value="UniProtKB-EC"/>
</dbReference>
<dbReference type="GO" id="GO:0005886">
    <property type="term" value="C:plasma membrane"/>
    <property type="evidence" value="ECO:0007669"/>
    <property type="project" value="UniProtKB-SubCell"/>
</dbReference>
<comment type="catalytic activity">
    <reaction evidence="18">
        <text>2 GTP = 3',3'-c-di-GMP + 2 diphosphate</text>
        <dbReference type="Rhea" id="RHEA:24898"/>
        <dbReference type="ChEBI" id="CHEBI:33019"/>
        <dbReference type="ChEBI" id="CHEBI:37565"/>
        <dbReference type="ChEBI" id="CHEBI:58805"/>
        <dbReference type="EC" id="2.7.7.65"/>
    </reaction>
</comment>
<dbReference type="PROSITE" id="PS50887">
    <property type="entry name" value="GGDEF"/>
    <property type="match status" value="1"/>
</dbReference>
<evidence type="ECO:0000256" key="12">
    <source>
        <dbReference type="ARBA" id="ARBA00022741"/>
    </source>
</evidence>
<keyword evidence="12" id="KW-0547">Nucleotide-binding</keyword>
<dbReference type="PANTHER" id="PTHR45138">
    <property type="entry name" value="REGULATORY COMPONENTS OF SENSORY TRANSDUCTION SYSTEM"/>
    <property type="match status" value="1"/>
</dbReference>
<dbReference type="PANTHER" id="PTHR45138:SF16">
    <property type="entry name" value="DIGUANYLATE CYCLASE DGCQ-RELATED"/>
    <property type="match status" value="1"/>
</dbReference>
<dbReference type="InterPro" id="IPR043128">
    <property type="entry name" value="Rev_trsase/Diguanyl_cyclase"/>
</dbReference>
<dbReference type="InterPro" id="IPR033416">
    <property type="entry name" value="CHASE7"/>
</dbReference>
<protein>
    <recommendedName>
        <fullName evidence="6">diguanylate cyclase</fullName>
        <ecNumber evidence="6">2.7.7.65</ecNumber>
    </recommendedName>
    <alternativeName>
        <fullName evidence="17">Cellulose synthesis regulatory protein</fullName>
    </alternativeName>
</protein>
<gene>
    <name evidence="22" type="ORF">NG42_15060</name>
    <name evidence="23" type="ORF">NG43_16250</name>
</gene>
<evidence type="ECO:0000256" key="9">
    <source>
        <dbReference type="ARBA" id="ARBA00022679"/>
    </source>
</evidence>
<dbReference type="GO" id="GO:1902201">
    <property type="term" value="P:negative regulation of bacterial-type flagellum-dependent cell motility"/>
    <property type="evidence" value="ECO:0007669"/>
    <property type="project" value="TreeGrafter"/>
</dbReference>
<keyword evidence="15 20" id="KW-1133">Transmembrane helix</keyword>
<reference evidence="24 25" key="1">
    <citation type="journal article" date="2015" name="Int. J. Syst. Evol. Microbiol.">
        <title>Erwinia iniecta sp. nov., isolated from Russian wheat aphids (Diuraphis noxia).</title>
        <authorList>
            <person name="Campillo T."/>
            <person name="Luna E."/>
            <person name="Portier P."/>
            <person name="Fischer-Le Saux M."/>
            <person name="Lapitan N."/>
            <person name="Tisserat N.A."/>
            <person name="Leach J.E."/>
        </authorList>
    </citation>
    <scope>NUCLEOTIDE SEQUENCE [LARGE SCALE GENOMIC DNA]</scope>
    <source>
        <strain evidence="22 25">B120</strain>
        <strain evidence="23 24">B149</strain>
    </source>
</reference>
<feature type="transmembrane region" description="Helical" evidence="20">
    <location>
        <begin position="344"/>
        <end position="366"/>
    </location>
</feature>
<evidence type="ECO:0000256" key="8">
    <source>
        <dbReference type="ARBA" id="ARBA00022519"/>
    </source>
</evidence>
<dbReference type="GO" id="GO:0043709">
    <property type="term" value="P:cell adhesion involved in single-species biofilm formation"/>
    <property type="evidence" value="ECO:0007669"/>
    <property type="project" value="TreeGrafter"/>
</dbReference>
<comment type="function">
    <text evidence="19">Catalyzes the synthesis of cyclic-di-GMP (c-di-GMP) via the condensation of 2 GTP molecules. Cyclic-di-GMP is a second messenger which controls cell surface-associated traits in bacteria. Involved in the regulation of cellulose production.</text>
</comment>
<dbReference type="EMBL" id="JRXE01000021">
    <property type="protein sequence ID" value="KOC88804.1"/>
    <property type="molecule type" value="Genomic_DNA"/>
</dbReference>
<dbReference type="GO" id="GO:0046872">
    <property type="term" value="F:metal ion binding"/>
    <property type="evidence" value="ECO:0007669"/>
    <property type="project" value="UniProtKB-KW"/>
</dbReference>
<dbReference type="EC" id="2.7.7.65" evidence="6"/>
<evidence type="ECO:0000256" key="20">
    <source>
        <dbReference type="SAM" id="Phobius"/>
    </source>
</evidence>
<evidence type="ECO:0000256" key="13">
    <source>
        <dbReference type="ARBA" id="ARBA00022842"/>
    </source>
</evidence>
<sequence>MGSEKDPRIIVHLCFLTVFLFSTFLTWREALVLKNTYEVNQQIRLTTVAVTLDRQFQFSLDALGFYRSMLSYALTSPIDSDNSRQAARLFDQQRNNPVWRLNLNTQRSLPLNGLSDSWIKHYPVLNRDNPQRLRDELSAALEFSFILQFSDPERDFQTRTWYLSRGGFYVSSTPPLNDNDVLESYRGMIQRDYFTFMHPDNNPQRQHYWTPVYNGLLNEGATVTVTVPVDSGHYWYGVLAMDFSREAIHRQLQRALQQKHQGVVLLYDHQLNVLASSDMQLGISGHALSASEKQQLQAALQQGVRGELRFGTRFVTWDKLRGFNGVIVNIQTLHEGLKGDAGRIVLVLILMWLVFSLILLGSHYAITRLITQMMRLQNKLEWRANYDGLTRLYNRAAFFDLCEHSAAQCQRSGRPLALIQMDIDFFKSVNDNYGHHAGDLALSHAACIITQSLRKMDIAGRVGGEEFCLLLPETHLQDAVAIAERLRQKLAQKELLVSSDKTLKLTASFGVASSEEQGDYQPASLQSLADGRLYKAKQSGRNRVCWQS</sequence>
<dbReference type="Proteomes" id="UP000037088">
    <property type="component" value="Unassembled WGS sequence"/>
</dbReference>
<feature type="transmembrane region" description="Helical" evidence="20">
    <location>
        <begin position="9"/>
        <end position="27"/>
    </location>
</feature>
<keyword evidence="13" id="KW-0460">Magnesium</keyword>
<dbReference type="UniPathway" id="UPA00599"/>
<evidence type="ECO:0000256" key="17">
    <source>
        <dbReference type="ARBA" id="ARBA00031311"/>
    </source>
</evidence>
<dbReference type="InterPro" id="IPR000160">
    <property type="entry name" value="GGDEF_dom"/>
</dbReference>
<dbReference type="SMART" id="SM00267">
    <property type="entry name" value="GGDEF"/>
    <property type="match status" value="1"/>
</dbReference>
<evidence type="ECO:0000256" key="2">
    <source>
        <dbReference type="ARBA" id="ARBA00004429"/>
    </source>
</evidence>
<accession>A0A0L7T6N0</accession>
<keyword evidence="8" id="KW-0997">Cell inner membrane</keyword>
<dbReference type="SUPFAM" id="SSF55073">
    <property type="entry name" value="Nucleotide cyclase"/>
    <property type="match status" value="1"/>
</dbReference>
<dbReference type="FunFam" id="3.30.70.270:FF:000001">
    <property type="entry name" value="Diguanylate cyclase domain protein"/>
    <property type="match status" value="1"/>
</dbReference>
<evidence type="ECO:0000256" key="7">
    <source>
        <dbReference type="ARBA" id="ARBA00022475"/>
    </source>
</evidence>
<dbReference type="NCBIfam" id="TIGR00254">
    <property type="entry name" value="GGDEF"/>
    <property type="match status" value="1"/>
</dbReference>
<dbReference type="Pfam" id="PF17151">
    <property type="entry name" value="CHASE7"/>
    <property type="match status" value="1"/>
</dbReference>
<dbReference type="AlphaFoldDB" id="A0A0L7T6N0"/>
<dbReference type="Gene3D" id="3.30.70.270">
    <property type="match status" value="1"/>
</dbReference>
<evidence type="ECO:0000256" key="3">
    <source>
        <dbReference type="ARBA" id="ARBA00004665"/>
    </source>
</evidence>
<keyword evidence="14" id="KW-0135">Cellulose biosynthesis</keyword>
<keyword evidence="10 20" id="KW-0812">Transmembrane</keyword>